<dbReference type="PANTHER" id="PTHR14949">
    <property type="entry name" value="EGF-LIKE-DOMAIN, MULTIPLE 7, 8"/>
    <property type="match status" value="1"/>
</dbReference>
<dbReference type="EMBL" id="PZQS01000014">
    <property type="protein sequence ID" value="PVD18262.1"/>
    <property type="molecule type" value="Genomic_DNA"/>
</dbReference>
<evidence type="ECO:0000313" key="5">
    <source>
        <dbReference type="Proteomes" id="UP000245119"/>
    </source>
</evidence>
<dbReference type="GO" id="GO:0005102">
    <property type="term" value="F:signaling receptor binding"/>
    <property type="evidence" value="ECO:0007669"/>
    <property type="project" value="TreeGrafter"/>
</dbReference>
<evidence type="ECO:0000256" key="1">
    <source>
        <dbReference type="ARBA" id="ARBA00022729"/>
    </source>
</evidence>
<dbReference type="PROSITE" id="PS00022">
    <property type="entry name" value="EGF_1"/>
    <property type="match status" value="2"/>
</dbReference>
<dbReference type="InterPro" id="IPR001846">
    <property type="entry name" value="VWF_type-D"/>
</dbReference>
<evidence type="ECO:0000259" key="3">
    <source>
        <dbReference type="PROSITE" id="PS51233"/>
    </source>
</evidence>
<dbReference type="GO" id="GO:0005576">
    <property type="term" value="C:extracellular region"/>
    <property type="evidence" value="ECO:0007669"/>
    <property type="project" value="TreeGrafter"/>
</dbReference>
<evidence type="ECO:0000313" key="4">
    <source>
        <dbReference type="EMBL" id="PVD18262.1"/>
    </source>
</evidence>
<comment type="caution">
    <text evidence="4">The sequence shown here is derived from an EMBL/GenBank/DDBJ whole genome shotgun (WGS) entry which is preliminary data.</text>
</comment>
<keyword evidence="2" id="KW-1015">Disulfide bond</keyword>
<dbReference type="Proteomes" id="UP000245119">
    <property type="component" value="Linkage Group LG14"/>
</dbReference>
<protein>
    <recommendedName>
        <fullName evidence="3">VWFD domain-containing protein</fullName>
    </recommendedName>
</protein>
<dbReference type="PROSITE" id="PS01186">
    <property type="entry name" value="EGF_2"/>
    <property type="match status" value="2"/>
</dbReference>
<organism evidence="4 5">
    <name type="scientific">Pomacea canaliculata</name>
    <name type="common">Golden apple snail</name>
    <dbReference type="NCBI Taxonomy" id="400727"/>
    <lineage>
        <taxon>Eukaryota</taxon>
        <taxon>Metazoa</taxon>
        <taxon>Spiralia</taxon>
        <taxon>Lophotrochozoa</taxon>
        <taxon>Mollusca</taxon>
        <taxon>Gastropoda</taxon>
        <taxon>Caenogastropoda</taxon>
        <taxon>Architaenioglossa</taxon>
        <taxon>Ampullarioidea</taxon>
        <taxon>Ampullariidae</taxon>
        <taxon>Pomacea</taxon>
    </lineage>
</organism>
<keyword evidence="5" id="KW-1185">Reference proteome</keyword>
<accession>A0A2T7NAV0</accession>
<dbReference type="Pfam" id="PF26129">
    <property type="entry name" value="Vwde"/>
    <property type="match status" value="1"/>
</dbReference>
<dbReference type="OrthoDB" id="10021943at2759"/>
<dbReference type="STRING" id="400727.A0A2T7NAV0"/>
<dbReference type="InterPro" id="IPR058727">
    <property type="entry name" value="Helical_Vwde"/>
</dbReference>
<dbReference type="GO" id="GO:0009986">
    <property type="term" value="C:cell surface"/>
    <property type="evidence" value="ECO:0007669"/>
    <property type="project" value="TreeGrafter"/>
</dbReference>
<dbReference type="PANTHER" id="PTHR14949:SF54">
    <property type="entry name" value="VWFD DOMAIN-CONTAINING PROTEIN"/>
    <property type="match status" value="1"/>
</dbReference>
<reference evidence="4 5" key="1">
    <citation type="submission" date="2018-04" db="EMBL/GenBank/DDBJ databases">
        <title>The genome of golden apple snail Pomacea canaliculata provides insight into stress tolerance and invasive adaptation.</title>
        <authorList>
            <person name="Liu C."/>
            <person name="Liu B."/>
            <person name="Ren Y."/>
            <person name="Zhang Y."/>
            <person name="Wang H."/>
            <person name="Li S."/>
            <person name="Jiang F."/>
            <person name="Yin L."/>
            <person name="Zhang G."/>
            <person name="Qian W."/>
            <person name="Fan W."/>
        </authorList>
    </citation>
    <scope>NUCLEOTIDE SEQUENCE [LARGE SCALE GENOMIC DNA]</scope>
    <source>
        <strain evidence="4">SZHN2017</strain>
        <tissue evidence="4">Muscle</tissue>
    </source>
</reference>
<evidence type="ECO:0000256" key="2">
    <source>
        <dbReference type="ARBA" id="ARBA00023157"/>
    </source>
</evidence>
<dbReference type="Gene3D" id="2.10.25.10">
    <property type="entry name" value="Laminin"/>
    <property type="match status" value="2"/>
</dbReference>
<dbReference type="AlphaFoldDB" id="A0A2T7NAV0"/>
<dbReference type="InterPro" id="IPR000742">
    <property type="entry name" value="EGF"/>
</dbReference>
<gene>
    <name evidence="4" type="ORF">C0Q70_20811</name>
</gene>
<dbReference type="InterPro" id="IPR050969">
    <property type="entry name" value="Dev_Signal_Modulators"/>
</dbReference>
<proteinExistence type="predicted"/>
<sequence length="524" mass="57741">MYFPSSSEIKITASAQFGGHLNLDILVPGTDYLNGRGLCGTFDNNPNNDLTHRSGFVDTMPADDVPERFTESWKNNDSTSLFRIVPPETGESYVPQYCRCSNDGKGTVNCSYQGDIMAHALTCPDCQDTTRKSDFTGGGWETLRKKRSASGNAYVDSDEIQKPYDPNDYAVIRMMAIETKSALGERNKLIKKKARWGSIKVISSDDPDFQPPKLSWPTSTGISESQAENYCSTALRQSQLWSHCQDKTQEIQGLIENCKIDLLVADNYIGLEAIVDTFLTICKVELAKNPDNYITSPTGESVVKPEISDDVCNPVCYINGRCDRGRCVCSRGFVGDNCQIKDEPPKLLQIRGSSLCDFNERPCKKLFINAENIQNTATMACKIHEILDDGSVSERASMEEAVFLTLNKLGCVLPDAGIKTENSMGRDEVIGSVADNYIGTEVIVDTFLTICKLELAKNPDNYVTTPTGEIVVKLEISDDVCNPVCFINGRCDRGQCVCNKGFIGDNCQIEDEPPKLLGIRGPCV</sequence>
<keyword evidence="1" id="KW-0732">Signal</keyword>
<name>A0A2T7NAV0_POMCA</name>
<dbReference type="PROSITE" id="PS51233">
    <property type="entry name" value="VWFD"/>
    <property type="match status" value="1"/>
</dbReference>
<feature type="domain" description="VWFD" evidence="3">
    <location>
        <begin position="1"/>
        <end position="81"/>
    </location>
</feature>